<sequence>MNEDHIRLQAARSRREFIRWLLLLAANINRPTVSLLRFLVQVVQAEYPDATELEVRRELDYLESRELMKVFTDPLGQLSADLTRHGIDVAEYTVAVEPGIMRPPKV</sequence>
<keyword evidence="2" id="KW-1185">Reference proteome</keyword>
<evidence type="ECO:0000313" key="2">
    <source>
        <dbReference type="Proteomes" id="UP001596457"/>
    </source>
</evidence>
<gene>
    <name evidence="1" type="ORF">ACFQU0_05030</name>
</gene>
<dbReference type="EMBL" id="JBHTBZ010000012">
    <property type="protein sequence ID" value="MFC7459790.1"/>
    <property type="molecule type" value="Genomic_DNA"/>
</dbReference>
<name>A0ABW2S8G4_9BURK</name>
<dbReference type="Proteomes" id="UP001596457">
    <property type="component" value="Unassembled WGS sequence"/>
</dbReference>
<proteinExistence type="predicted"/>
<comment type="caution">
    <text evidence="1">The sequence shown here is derived from an EMBL/GenBank/DDBJ whole genome shotgun (WGS) entry which is preliminary data.</text>
</comment>
<dbReference type="RefSeq" id="WP_382199034.1">
    <property type="nucleotide sequence ID" value="NZ_JBHTBZ010000012.1"/>
</dbReference>
<reference evidence="2" key="1">
    <citation type="journal article" date="2019" name="Int. J. Syst. Evol. Microbiol.">
        <title>The Global Catalogue of Microorganisms (GCM) 10K type strain sequencing project: providing services to taxonomists for standard genome sequencing and annotation.</title>
        <authorList>
            <consortium name="The Broad Institute Genomics Platform"/>
            <consortium name="The Broad Institute Genome Sequencing Center for Infectious Disease"/>
            <person name="Wu L."/>
            <person name="Ma J."/>
        </authorList>
    </citation>
    <scope>NUCLEOTIDE SEQUENCE [LARGE SCALE GENOMIC DNA]</scope>
    <source>
        <strain evidence="2">CCUG 53903</strain>
    </source>
</reference>
<protein>
    <recommendedName>
        <fullName evidence="3">ArsR family transcriptional regulator</fullName>
    </recommendedName>
</protein>
<accession>A0ABW2S8G4</accession>
<evidence type="ECO:0008006" key="3">
    <source>
        <dbReference type="Google" id="ProtNLM"/>
    </source>
</evidence>
<evidence type="ECO:0000313" key="1">
    <source>
        <dbReference type="EMBL" id="MFC7459790.1"/>
    </source>
</evidence>
<organism evidence="1 2">
    <name type="scientific">Hydrogenophaga defluvii</name>
    <dbReference type="NCBI Taxonomy" id="249410"/>
    <lineage>
        <taxon>Bacteria</taxon>
        <taxon>Pseudomonadati</taxon>
        <taxon>Pseudomonadota</taxon>
        <taxon>Betaproteobacteria</taxon>
        <taxon>Burkholderiales</taxon>
        <taxon>Comamonadaceae</taxon>
        <taxon>Hydrogenophaga</taxon>
    </lineage>
</organism>